<keyword evidence="3" id="KW-0540">Nuclease</keyword>
<dbReference type="InterPro" id="IPR001568">
    <property type="entry name" value="RNase_T2-like"/>
</dbReference>
<reference evidence="6" key="1">
    <citation type="submission" date="2021-07" db="EMBL/GenBank/DDBJ databases">
        <authorList>
            <person name="Durling M."/>
        </authorList>
    </citation>
    <scope>NUCLEOTIDE SEQUENCE</scope>
</reference>
<protein>
    <recommendedName>
        <fullName evidence="2">ribonuclease T2</fullName>
        <ecNumber evidence="2">4.6.1.19</ecNumber>
    </recommendedName>
</protein>
<evidence type="ECO:0000256" key="5">
    <source>
        <dbReference type="SAM" id="SignalP"/>
    </source>
</evidence>
<sequence>MRFVSVVLMGLGVGLGGVNAQLYPGQSNLNHTCGLEPPILSCSPQAQANLTDSCCTETYGGLVLSTQFWSTYTGLESEGQVLPKESWGLHGLWPDFCDGSFGQYCDLSRQYDPIPSPNTTTGTPSGTPVPPYEGPSIETFLEAFGKFDLIAWMNKFWINQNFPNPILWAHEFSKHATCFSTFSLPCYGPLAPPNTEVLDFFETTISYFLALPTYSFLATADILPSNSTTYTLSRLQDALKSAHGAMPYIGCSGPSWNSTEEGRGSLDSGRTVLSEVWYYYHVLGRVQDGRGEAKVPVEAGGNGGSVSNCVKVEGGLMYPERSVGSEV</sequence>
<dbReference type="AlphaFoldDB" id="A0A9N9PXY3"/>
<keyword evidence="3" id="KW-0378">Hydrolase</keyword>
<organism evidence="6 7">
    <name type="scientific">Hymenoscyphus fraxineus</name>
    <dbReference type="NCBI Taxonomy" id="746836"/>
    <lineage>
        <taxon>Eukaryota</taxon>
        <taxon>Fungi</taxon>
        <taxon>Dikarya</taxon>
        <taxon>Ascomycota</taxon>
        <taxon>Pezizomycotina</taxon>
        <taxon>Leotiomycetes</taxon>
        <taxon>Helotiales</taxon>
        <taxon>Helotiaceae</taxon>
        <taxon>Hymenoscyphus</taxon>
    </lineage>
</organism>
<dbReference type="GO" id="GO:0033897">
    <property type="term" value="F:ribonuclease T2 activity"/>
    <property type="evidence" value="ECO:0007669"/>
    <property type="project" value="UniProtKB-EC"/>
</dbReference>
<dbReference type="InterPro" id="IPR033130">
    <property type="entry name" value="RNase_T2_His_AS_2"/>
</dbReference>
<keyword evidence="7" id="KW-1185">Reference proteome</keyword>
<evidence type="ECO:0000256" key="2">
    <source>
        <dbReference type="ARBA" id="ARBA00012571"/>
    </source>
</evidence>
<keyword evidence="5" id="KW-0732">Signal</keyword>
<evidence type="ECO:0000313" key="6">
    <source>
        <dbReference type="EMBL" id="CAG8959348.1"/>
    </source>
</evidence>
<dbReference type="Pfam" id="PF00445">
    <property type="entry name" value="Ribonuclease_T2"/>
    <property type="match status" value="1"/>
</dbReference>
<name>A0A9N9PXY3_9HELO</name>
<comment type="similarity">
    <text evidence="1 4">Belongs to the RNase T2 family.</text>
</comment>
<dbReference type="OrthoDB" id="435754at2759"/>
<dbReference type="PROSITE" id="PS00530">
    <property type="entry name" value="RNASE_T2_1"/>
    <property type="match status" value="1"/>
</dbReference>
<comment type="caution">
    <text evidence="6">The sequence shown here is derived from an EMBL/GenBank/DDBJ whole genome shotgun (WGS) entry which is preliminary data.</text>
</comment>
<evidence type="ECO:0000256" key="4">
    <source>
        <dbReference type="RuleBase" id="RU004328"/>
    </source>
</evidence>
<dbReference type="PANTHER" id="PTHR11240:SF17">
    <property type="entry name" value="RIBONUCLEASE T2"/>
    <property type="match status" value="1"/>
</dbReference>
<dbReference type="Gene3D" id="3.90.730.10">
    <property type="entry name" value="Ribonuclease T2-like"/>
    <property type="match status" value="1"/>
</dbReference>
<dbReference type="InterPro" id="IPR018188">
    <property type="entry name" value="RNase_T2_His_AS_1"/>
</dbReference>
<keyword evidence="3" id="KW-0255">Endonuclease</keyword>
<dbReference type="EMBL" id="CAJVRL010000091">
    <property type="protein sequence ID" value="CAG8959348.1"/>
    <property type="molecule type" value="Genomic_DNA"/>
</dbReference>
<dbReference type="SUPFAM" id="SSF55895">
    <property type="entry name" value="Ribonuclease Rh-like"/>
    <property type="match status" value="1"/>
</dbReference>
<dbReference type="EC" id="4.6.1.19" evidence="2"/>
<gene>
    <name evidence="6" type="ORF">HYFRA_00013119</name>
</gene>
<dbReference type="GO" id="GO:0003723">
    <property type="term" value="F:RNA binding"/>
    <property type="evidence" value="ECO:0007669"/>
    <property type="project" value="InterPro"/>
</dbReference>
<dbReference type="Proteomes" id="UP000696280">
    <property type="component" value="Unassembled WGS sequence"/>
</dbReference>
<dbReference type="PROSITE" id="PS00531">
    <property type="entry name" value="RNASE_T2_2"/>
    <property type="match status" value="1"/>
</dbReference>
<evidence type="ECO:0000313" key="7">
    <source>
        <dbReference type="Proteomes" id="UP000696280"/>
    </source>
</evidence>
<dbReference type="PANTHER" id="PTHR11240">
    <property type="entry name" value="RIBONUCLEASE T2"/>
    <property type="match status" value="1"/>
</dbReference>
<feature type="signal peptide" evidence="5">
    <location>
        <begin position="1"/>
        <end position="20"/>
    </location>
</feature>
<dbReference type="GO" id="GO:0006401">
    <property type="term" value="P:RNA catabolic process"/>
    <property type="evidence" value="ECO:0007669"/>
    <property type="project" value="TreeGrafter"/>
</dbReference>
<feature type="chain" id="PRO_5040318271" description="ribonuclease T2" evidence="5">
    <location>
        <begin position="21"/>
        <end position="327"/>
    </location>
</feature>
<accession>A0A9N9PXY3</accession>
<evidence type="ECO:0000256" key="3">
    <source>
        <dbReference type="ARBA" id="ARBA00022759"/>
    </source>
</evidence>
<proteinExistence type="inferred from homology"/>
<dbReference type="GO" id="GO:0005576">
    <property type="term" value="C:extracellular region"/>
    <property type="evidence" value="ECO:0007669"/>
    <property type="project" value="TreeGrafter"/>
</dbReference>
<dbReference type="FunFam" id="3.90.730.10:FF:000020">
    <property type="entry name" value="Uncharacterized protein"/>
    <property type="match status" value="1"/>
</dbReference>
<evidence type="ECO:0000256" key="1">
    <source>
        <dbReference type="ARBA" id="ARBA00007469"/>
    </source>
</evidence>
<dbReference type="InterPro" id="IPR036430">
    <property type="entry name" value="RNase_T2-like_sf"/>
</dbReference>